<feature type="compositionally biased region" description="Basic residues" evidence="1">
    <location>
        <begin position="1"/>
        <end position="13"/>
    </location>
</feature>
<protein>
    <submittedName>
        <fullName evidence="2">Uncharacterized protein</fullName>
    </submittedName>
</protein>
<name>A0A4Z2H586_9TELE</name>
<evidence type="ECO:0000313" key="3">
    <source>
        <dbReference type="Proteomes" id="UP000314294"/>
    </source>
</evidence>
<proteinExistence type="predicted"/>
<dbReference type="AlphaFoldDB" id="A0A4Z2H586"/>
<gene>
    <name evidence="2" type="ORF">EYF80_029296</name>
</gene>
<evidence type="ECO:0000313" key="2">
    <source>
        <dbReference type="EMBL" id="TNN60445.1"/>
    </source>
</evidence>
<evidence type="ECO:0000256" key="1">
    <source>
        <dbReference type="SAM" id="MobiDB-lite"/>
    </source>
</evidence>
<organism evidence="2 3">
    <name type="scientific">Liparis tanakae</name>
    <name type="common">Tanaka's snailfish</name>
    <dbReference type="NCBI Taxonomy" id="230148"/>
    <lineage>
        <taxon>Eukaryota</taxon>
        <taxon>Metazoa</taxon>
        <taxon>Chordata</taxon>
        <taxon>Craniata</taxon>
        <taxon>Vertebrata</taxon>
        <taxon>Euteleostomi</taxon>
        <taxon>Actinopterygii</taxon>
        <taxon>Neopterygii</taxon>
        <taxon>Teleostei</taxon>
        <taxon>Neoteleostei</taxon>
        <taxon>Acanthomorphata</taxon>
        <taxon>Eupercaria</taxon>
        <taxon>Perciformes</taxon>
        <taxon>Cottioidei</taxon>
        <taxon>Cottales</taxon>
        <taxon>Liparidae</taxon>
        <taxon>Liparis</taxon>
    </lineage>
</organism>
<comment type="caution">
    <text evidence="2">The sequence shown here is derived from an EMBL/GenBank/DDBJ whole genome shotgun (WGS) entry which is preliminary data.</text>
</comment>
<feature type="region of interest" description="Disordered" evidence="1">
    <location>
        <begin position="1"/>
        <end position="45"/>
    </location>
</feature>
<reference evidence="2 3" key="1">
    <citation type="submission" date="2019-03" db="EMBL/GenBank/DDBJ databases">
        <title>First draft genome of Liparis tanakae, snailfish: a comprehensive survey of snailfish specific genes.</title>
        <authorList>
            <person name="Kim W."/>
            <person name="Song I."/>
            <person name="Jeong J.-H."/>
            <person name="Kim D."/>
            <person name="Kim S."/>
            <person name="Ryu S."/>
            <person name="Song J.Y."/>
            <person name="Lee S.K."/>
        </authorList>
    </citation>
    <scope>NUCLEOTIDE SEQUENCE [LARGE SCALE GENOMIC DNA]</scope>
    <source>
        <tissue evidence="2">Muscle</tissue>
    </source>
</reference>
<keyword evidence="3" id="KW-1185">Reference proteome</keyword>
<accession>A0A4Z2H586</accession>
<sequence length="120" mass="13702">MKKTKKKKKKKKKKSEEEEDKPQRCRTDRSSSTRATGPPWSAPPRLAAVWRSTLQERPLRPGSQRLWASRLSLTRTRWPFQKRERAAACSAVTPPPPCRRVWAVRKASSWAGSMSAAAMD</sequence>
<dbReference type="Proteomes" id="UP000314294">
    <property type="component" value="Unassembled WGS sequence"/>
</dbReference>
<feature type="compositionally biased region" description="Basic and acidic residues" evidence="1">
    <location>
        <begin position="21"/>
        <end position="31"/>
    </location>
</feature>
<dbReference type="EMBL" id="SRLO01000333">
    <property type="protein sequence ID" value="TNN60445.1"/>
    <property type="molecule type" value="Genomic_DNA"/>
</dbReference>